<gene>
    <name evidence="2" type="ORF">IV417_04260</name>
</gene>
<dbReference type="EMBL" id="JADQAZ010000001">
    <property type="protein sequence ID" value="MBT0956588.1"/>
    <property type="molecule type" value="Genomic_DNA"/>
</dbReference>
<accession>A0AAP2CMJ7</accession>
<keyword evidence="1" id="KW-0472">Membrane</keyword>
<keyword evidence="1" id="KW-0812">Transmembrane</keyword>
<comment type="caution">
    <text evidence="2">The sequence shown here is derived from an EMBL/GenBank/DDBJ whole genome shotgun (WGS) entry which is preliminary data.</text>
</comment>
<feature type="transmembrane region" description="Helical" evidence="1">
    <location>
        <begin position="16"/>
        <end position="39"/>
    </location>
</feature>
<feature type="transmembrane region" description="Helical" evidence="1">
    <location>
        <begin position="45"/>
        <end position="66"/>
    </location>
</feature>
<evidence type="ECO:0000256" key="1">
    <source>
        <dbReference type="SAM" id="Phobius"/>
    </source>
</evidence>
<dbReference type="AlphaFoldDB" id="A0AAP2CMJ7"/>
<reference evidence="2 3" key="1">
    <citation type="journal article" date="2021" name="Arch. Microbiol.">
        <title>Harenicola maris gen. nov., sp. nov. isolated from the Sea of Japan shallow sediments.</title>
        <authorList>
            <person name="Romanenko L.A."/>
            <person name="Kurilenko V.V."/>
            <person name="Chernysheva N.Y."/>
            <person name="Tekutyeva L.A."/>
            <person name="Velansky P.V."/>
            <person name="Svetashev V.I."/>
            <person name="Isaeva M.P."/>
        </authorList>
    </citation>
    <scope>NUCLEOTIDE SEQUENCE [LARGE SCALE GENOMIC DNA]</scope>
    <source>
        <strain evidence="2 3">KMM 3653</strain>
    </source>
</reference>
<organism evidence="2 3">
    <name type="scientific">Harenicola maris</name>
    <dbReference type="NCBI Taxonomy" id="2841044"/>
    <lineage>
        <taxon>Bacteria</taxon>
        <taxon>Pseudomonadati</taxon>
        <taxon>Pseudomonadota</taxon>
        <taxon>Alphaproteobacteria</taxon>
        <taxon>Rhodobacterales</taxon>
        <taxon>Paracoccaceae</taxon>
        <taxon>Harenicola</taxon>
    </lineage>
</organism>
<proteinExistence type="predicted"/>
<dbReference type="RefSeq" id="WP_327792785.1">
    <property type="nucleotide sequence ID" value="NZ_JADQAZ010000001.1"/>
</dbReference>
<sequence length="274" mass="30381">MMFPIPAFISIDGGGLFLIALVFGLIVLAYAAVAIAALWAFWRGYIPMGVICAACFLAVGLGPNLYDRVMVTRAVAQANAISYWPEDLSAKGKSFAFAYTDYGFCPNACEGLLEFGAPSHVYGMSNTALKEGTPVDLTTLIDSETTLESLKNTDYTAARFIPLTAPPEAIDYLLVRTSGGAEWMRDLLEHHGHSLDRRTADRVLLIFAPTNMRSFDIRSEKPLAVMILPKVLIPGRFFYFETAMQLPHYRTYNDMLAAWLCPEDTGQTQCRYIF</sequence>
<keyword evidence="1" id="KW-1133">Transmembrane helix</keyword>
<name>A0AAP2CMJ7_9RHOB</name>
<keyword evidence="3" id="KW-1185">Reference proteome</keyword>
<protein>
    <submittedName>
        <fullName evidence="2">Uncharacterized protein</fullName>
    </submittedName>
</protein>
<evidence type="ECO:0000313" key="2">
    <source>
        <dbReference type="EMBL" id="MBT0956588.1"/>
    </source>
</evidence>
<dbReference type="Proteomes" id="UP001315686">
    <property type="component" value="Unassembled WGS sequence"/>
</dbReference>
<evidence type="ECO:0000313" key="3">
    <source>
        <dbReference type="Proteomes" id="UP001315686"/>
    </source>
</evidence>